<dbReference type="GO" id="GO:0005506">
    <property type="term" value="F:iron ion binding"/>
    <property type="evidence" value="ECO:0007669"/>
    <property type="project" value="InterPro"/>
</dbReference>
<reference evidence="10 11" key="2">
    <citation type="journal article" date="2017" name="Nature">
        <title>The Apostasia genome and the evolution of orchids.</title>
        <authorList>
            <person name="Zhang G.Q."/>
            <person name="Liu K.W."/>
            <person name="Li Z."/>
            <person name="Lohaus R."/>
            <person name="Hsiao Y.Y."/>
            <person name="Niu S.C."/>
            <person name="Wang J.Y."/>
            <person name="Lin Y.C."/>
            <person name="Xu Q."/>
            <person name="Chen L.J."/>
            <person name="Yoshida K."/>
            <person name="Fujiwara S."/>
            <person name="Wang Z.W."/>
            <person name="Zhang Y.Q."/>
            <person name="Mitsuda N."/>
            <person name="Wang M."/>
            <person name="Liu G.H."/>
            <person name="Pecoraro L."/>
            <person name="Huang H.X."/>
            <person name="Xiao X.J."/>
            <person name="Lin M."/>
            <person name="Wu X.Y."/>
            <person name="Wu W.L."/>
            <person name="Chen Y.Y."/>
            <person name="Chang S.B."/>
            <person name="Sakamoto S."/>
            <person name="Ohme-Takagi M."/>
            <person name="Yagi M."/>
            <person name="Zeng S.J."/>
            <person name="Shen C.Y."/>
            <person name="Yeh C.M."/>
            <person name="Luo Y.B."/>
            <person name="Tsai W.C."/>
            <person name="Van de Peer Y."/>
            <person name="Liu Z.J."/>
        </authorList>
    </citation>
    <scope>NUCLEOTIDE SEQUENCE [LARGE SCALE GENOMIC DNA]</scope>
    <source>
        <tissue evidence="10">The whole plant</tissue>
    </source>
</reference>
<gene>
    <name evidence="10" type="primary">CYP73A13</name>
    <name evidence="10" type="ORF">MA16_Dca004378</name>
</gene>
<comment type="subcellular location">
    <subcellularLocation>
        <location evidence="2">Membrane</location>
        <topology evidence="2">Single-pass membrane protein</topology>
    </subcellularLocation>
</comment>
<dbReference type="SUPFAM" id="SSF48264">
    <property type="entry name" value="Cytochrome P450"/>
    <property type="match status" value="1"/>
</dbReference>
<keyword evidence="7" id="KW-0408">Iron</keyword>
<dbReference type="EMBL" id="KZ502877">
    <property type="protein sequence ID" value="PKU71536.1"/>
    <property type="molecule type" value="Genomic_DNA"/>
</dbReference>
<protein>
    <submittedName>
        <fullName evidence="10">Trans-cinnamate 4-monooxygenase</fullName>
    </submittedName>
</protein>
<dbReference type="Proteomes" id="UP000233837">
    <property type="component" value="Unassembled WGS sequence"/>
</dbReference>
<proteinExistence type="inferred from homology"/>
<organism evidence="10 11">
    <name type="scientific">Dendrobium catenatum</name>
    <dbReference type="NCBI Taxonomy" id="906689"/>
    <lineage>
        <taxon>Eukaryota</taxon>
        <taxon>Viridiplantae</taxon>
        <taxon>Streptophyta</taxon>
        <taxon>Embryophyta</taxon>
        <taxon>Tracheophyta</taxon>
        <taxon>Spermatophyta</taxon>
        <taxon>Magnoliopsida</taxon>
        <taxon>Liliopsida</taxon>
        <taxon>Asparagales</taxon>
        <taxon>Orchidaceae</taxon>
        <taxon>Epidendroideae</taxon>
        <taxon>Malaxideae</taxon>
        <taxon>Dendrobiinae</taxon>
        <taxon>Dendrobium</taxon>
    </lineage>
</organism>
<feature type="region of interest" description="Disordered" evidence="9">
    <location>
        <begin position="1"/>
        <end position="40"/>
    </location>
</feature>
<dbReference type="GO" id="GO:0016020">
    <property type="term" value="C:membrane"/>
    <property type="evidence" value="ECO:0007669"/>
    <property type="project" value="UniProtKB-SubCell"/>
</dbReference>
<dbReference type="GO" id="GO:0016710">
    <property type="term" value="F:trans-cinnamate 4-monooxygenase activity"/>
    <property type="evidence" value="ECO:0007669"/>
    <property type="project" value="TreeGrafter"/>
</dbReference>
<dbReference type="STRING" id="906689.A0A2I0W7A2"/>
<dbReference type="GO" id="GO:0020037">
    <property type="term" value="F:heme binding"/>
    <property type="evidence" value="ECO:0007669"/>
    <property type="project" value="InterPro"/>
</dbReference>
<accession>A0A2I0W7A2</accession>
<comment type="similarity">
    <text evidence="3">Belongs to the cytochrome P450 family.</text>
</comment>
<evidence type="ECO:0000256" key="1">
    <source>
        <dbReference type="ARBA" id="ARBA00001971"/>
    </source>
</evidence>
<dbReference type="GO" id="GO:0009808">
    <property type="term" value="P:lignin metabolic process"/>
    <property type="evidence" value="ECO:0007669"/>
    <property type="project" value="TreeGrafter"/>
</dbReference>
<evidence type="ECO:0000256" key="3">
    <source>
        <dbReference type="ARBA" id="ARBA00010617"/>
    </source>
</evidence>
<sequence length="186" mass="21326">MVRSSTSKQFSIHAGSSKTGKIKSSKNKTKLKKPREKKTATQRVIDSLDEYYQTVRRPIKLADFMLELKMDEAEEDDENSLPREFCSVFARYLPDQFRPERFLEEDSKVEANGNDFLFIPFGVGRHSFPGIILALPILGITLGRLVQNFELLPPPGMEKLDTYEKGGQFSLHILKHYTVVAKPREF</sequence>
<evidence type="ECO:0000256" key="5">
    <source>
        <dbReference type="ARBA" id="ARBA00022723"/>
    </source>
</evidence>
<evidence type="ECO:0000313" key="10">
    <source>
        <dbReference type="EMBL" id="PKU71536.1"/>
    </source>
</evidence>
<dbReference type="Pfam" id="PF00067">
    <property type="entry name" value="p450"/>
    <property type="match status" value="1"/>
</dbReference>
<evidence type="ECO:0000256" key="8">
    <source>
        <dbReference type="ARBA" id="ARBA00023033"/>
    </source>
</evidence>
<evidence type="ECO:0000256" key="6">
    <source>
        <dbReference type="ARBA" id="ARBA00023002"/>
    </source>
</evidence>
<dbReference type="InterPro" id="IPR036396">
    <property type="entry name" value="Cyt_P450_sf"/>
</dbReference>
<dbReference type="PANTHER" id="PTHR47948">
    <property type="entry name" value="TRANS-CINNAMATE 4-MONOOXYGENASE"/>
    <property type="match status" value="1"/>
</dbReference>
<keyword evidence="8 10" id="KW-0503">Monooxygenase</keyword>
<evidence type="ECO:0000256" key="7">
    <source>
        <dbReference type="ARBA" id="ARBA00023004"/>
    </source>
</evidence>
<evidence type="ECO:0000313" key="11">
    <source>
        <dbReference type="Proteomes" id="UP000233837"/>
    </source>
</evidence>
<feature type="compositionally biased region" description="Polar residues" evidence="9">
    <location>
        <begin position="1"/>
        <end position="10"/>
    </location>
</feature>
<evidence type="ECO:0000256" key="9">
    <source>
        <dbReference type="SAM" id="MobiDB-lite"/>
    </source>
</evidence>
<feature type="compositionally biased region" description="Basic residues" evidence="9">
    <location>
        <begin position="20"/>
        <end position="36"/>
    </location>
</feature>
<dbReference type="InterPro" id="IPR001128">
    <property type="entry name" value="Cyt_P450"/>
</dbReference>
<keyword evidence="5" id="KW-0479">Metal-binding</keyword>
<keyword evidence="6" id="KW-0560">Oxidoreductase</keyword>
<dbReference type="Gene3D" id="1.10.630.10">
    <property type="entry name" value="Cytochrome P450"/>
    <property type="match status" value="1"/>
</dbReference>
<reference evidence="10 11" key="1">
    <citation type="journal article" date="2016" name="Sci. Rep.">
        <title>The Dendrobium catenatum Lindl. genome sequence provides insights into polysaccharide synthase, floral development and adaptive evolution.</title>
        <authorList>
            <person name="Zhang G.Q."/>
            <person name="Xu Q."/>
            <person name="Bian C."/>
            <person name="Tsai W.C."/>
            <person name="Yeh C.M."/>
            <person name="Liu K.W."/>
            <person name="Yoshida K."/>
            <person name="Zhang L.S."/>
            <person name="Chang S.B."/>
            <person name="Chen F."/>
            <person name="Shi Y."/>
            <person name="Su Y.Y."/>
            <person name="Zhang Y.Q."/>
            <person name="Chen L.J."/>
            <person name="Yin Y."/>
            <person name="Lin M."/>
            <person name="Huang H."/>
            <person name="Deng H."/>
            <person name="Wang Z.W."/>
            <person name="Zhu S.L."/>
            <person name="Zhao X."/>
            <person name="Deng C."/>
            <person name="Niu S.C."/>
            <person name="Huang J."/>
            <person name="Wang M."/>
            <person name="Liu G.H."/>
            <person name="Yang H.J."/>
            <person name="Xiao X.J."/>
            <person name="Hsiao Y.Y."/>
            <person name="Wu W.L."/>
            <person name="Chen Y.Y."/>
            <person name="Mitsuda N."/>
            <person name="Ohme-Takagi M."/>
            <person name="Luo Y.B."/>
            <person name="Van de Peer Y."/>
            <person name="Liu Z.J."/>
        </authorList>
    </citation>
    <scope>NUCLEOTIDE SEQUENCE [LARGE SCALE GENOMIC DNA]</scope>
    <source>
        <tissue evidence="10">The whole plant</tissue>
    </source>
</reference>
<comment type="cofactor">
    <cofactor evidence="1">
        <name>heme</name>
        <dbReference type="ChEBI" id="CHEBI:30413"/>
    </cofactor>
</comment>
<evidence type="ECO:0000256" key="4">
    <source>
        <dbReference type="ARBA" id="ARBA00022617"/>
    </source>
</evidence>
<keyword evidence="4" id="KW-0349">Heme</keyword>
<evidence type="ECO:0000256" key="2">
    <source>
        <dbReference type="ARBA" id="ARBA00004167"/>
    </source>
</evidence>
<dbReference type="AlphaFoldDB" id="A0A2I0W7A2"/>
<dbReference type="PANTHER" id="PTHR47948:SF4">
    <property type="entry name" value="TRANS-CINNAMATE 4-MONOOXYGENASE"/>
    <property type="match status" value="1"/>
</dbReference>
<name>A0A2I0W7A2_9ASPA</name>
<keyword evidence="11" id="KW-1185">Reference proteome</keyword>